<gene>
    <name evidence="1" type="ORF">DHEL01_v201913</name>
</gene>
<evidence type="ECO:0000313" key="1">
    <source>
        <dbReference type="EMBL" id="POS79706.1"/>
    </source>
</evidence>
<sequence length="74" mass="7334">MARGGGGGGSGAGSLASLQRTGRARLLAAGNSEQDEQDEVSRHGCKVLVVLPMAMALCLCPSLCPQPGSQPGLG</sequence>
<organism evidence="1 2">
    <name type="scientific">Diaporthe helianthi</name>
    <dbReference type="NCBI Taxonomy" id="158607"/>
    <lineage>
        <taxon>Eukaryota</taxon>
        <taxon>Fungi</taxon>
        <taxon>Dikarya</taxon>
        <taxon>Ascomycota</taxon>
        <taxon>Pezizomycotina</taxon>
        <taxon>Sordariomycetes</taxon>
        <taxon>Sordariomycetidae</taxon>
        <taxon>Diaporthales</taxon>
        <taxon>Diaporthaceae</taxon>
        <taxon>Diaporthe</taxon>
    </lineage>
</organism>
<dbReference type="EMBL" id="MAVT02000094">
    <property type="protein sequence ID" value="POS79706.1"/>
    <property type="molecule type" value="Genomic_DNA"/>
</dbReference>
<name>A0A2P5IB92_DIAHE</name>
<accession>A0A2P5IB92</accession>
<dbReference type="InParanoid" id="A0A2P5IB92"/>
<proteinExistence type="predicted"/>
<dbReference type="AlphaFoldDB" id="A0A2P5IB92"/>
<dbReference type="Proteomes" id="UP000094444">
    <property type="component" value="Unassembled WGS sequence"/>
</dbReference>
<reference evidence="1" key="1">
    <citation type="submission" date="2017-09" db="EMBL/GenBank/DDBJ databases">
        <title>Polyketide synthases of a Diaporthe helianthi virulent isolate.</title>
        <authorList>
            <person name="Baroncelli R."/>
        </authorList>
    </citation>
    <scope>NUCLEOTIDE SEQUENCE [LARGE SCALE GENOMIC DNA]</scope>
    <source>
        <strain evidence="1">7/96</strain>
    </source>
</reference>
<keyword evidence="2" id="KW-1185">Reference proteome</keyword>
<evidence type="ECO:0000313" key="2">
    <source>
        <dbReference type="Proteomes" id="UP000094444"/>
    </source>
</evidence>
<protein>
    <submittedName>
        <fullName evidence="1">Uncharacterized protein</fullName>
    </submittedName>
</protein>
<comment type="caution">
    <text evidence="1">The sequence shown here is derived from an EMBL/GenBank/DDBJ whole genome shotgun (WGS) entry which is preliminary data.</text>
</comment>